<dbReference type="InterPro" id="IPR003594">
    <property type="entry name" value="HATPase_dom"/>
</dbReference>
<keyword evidence="4" id="KW-0808">Transferase</keyword>
<dbReference type="InterPro" id="IPR036097">
    <property type="entry name" value="HisK_dim/P_sf"/>
</dbReference>
<dbReference type="PROSITE" id="PS50113">
    <property type="entry name" value="PAC"/>
    <property type="match status" value="1"/>
</dbReference>
<dbReference type="InterPro" id="IPR005467">
    <property type="entry name" value="His_kinase_dom"/>
</dbReference>
<name>A0A239DBX8_9PSED</name>
<dbReference type="PROSITE" id="PS50109">
    <property type="entry name" value="HIS_KIN"/>
    <property type="match status" value="1"/>
</dbReference>
<dbReference type="SMART" id="SM00091">
    <property type="entry name" value="PAS"/>
    <property type="match status" value="3"/>
</dbReference>
<evidence type="ECO:0000259" key="7">
    <source>
        <dbReference type="PROSITE" id="PS50113"/>
    </source>
</evidence>
<dbReference type="PROSITE" id="PS50112">
    <property type="entry name" value="PAS"/>
    <property type="match status" value="1"/>
</dbReference>
<gene>
    <name evidence="8" type="ORF">SAMN05216255_2163</name>
</gene>
<organism evidence="8 9">
    <name type="scientific">Pseudomonas segetis</name>
    <dbReference type="NCBI Taxonomy" id="298908"/>
    <lineage>
        <taxon>Bacteria</taxon>
        <taxon>Pseudomonadati</taxon>
        <taxon>Pseudomonadota</taxon>
        <taxon>Gammaproteobacteria</taxon>
        <taxon>Pseudomonadales</taxon>
        <taxon>Pseudomonadaceae</taxon>
        <taxon>Pseudomonas</taxon>
    </lineage>
</organism>
<dbReference type="SMART" id="SM00388">
    <property type="entry name" value="HisKA"/>
    <property type="match status" value="1"/>
</dbReference>
<accession>A0A239DBX8</accession>
<dbReference type="AlphaFoldDB" id="A0A239DBX8"/>
<dbReference type="SMART" id="SM00086">
    <property type="entry name" value="PAC"/>
    <property type="match status" value="1"/>
</dbReference>
<sequence length="917" mass="101884">MASWFGFNPKNDLAASNQAPGDAGAQAPLNMTPSPAGLSLYLDTQGLVTRIAGPLAARLAVTATQRPLNDYLCNSSALAADIPSYQQQLLELDFNGRGGSVITLRGWLQAYAEGWLLQLLDVSDLVEQARSSDLRRHVLAEAADFAQRLGYQSGERLQTATVEVLCELRQRLRIPSVAIALRDQAGEWRVYAQQNAYNSQAWRDEQALGRVFDDMSQASPQQLSALTLTKHPGLQVLFPQGLGFITPYQHQGVTTAWLLCAGFDAQLHAPALQIADWTRLFDQIGSALTGRIQALQQAHQQDRQSALQGLLGAGWWTFNSHDQRLQLAPELAATLGIEHAGELELSAWLEHIHGSDRDEFRVRLNRLVEGGHSFIQCLRLQVAGPCAGYSWYRLQALAKGVGKSLRIYGFLIDISDIKEQQAKASQAHERLSNLIASAPAVIYVQRHDDGALLLEFCSDSLQPLLGWSLAELQAGLLAEIVHPDDHEIFFDRARQLLRSGAVSCRYRLRDRQGQYHWLLDESKLLRDELGRPREAVGLWLDITEATLAAERIRESEERYRILVEDSPAMICRYLPDLTLNFANRPLADYLERSTEQLIGVNLGEWLSSEQRDAFAQRLLGLTPEQPISTAEICMQLPGREHAWWVWADRGIFDEQGKLVEVQAVGRDNTEVRKAQQQLFQGAKMATLGEMATGMAHELNQPLNVMRMAVANTLKRISAGEVPAEYLEDKLKRIEAQVLRAARIVDHMRVFGRRSEAEHALFDPMQAIEGAMSLLRDGLLGKGVELQFAPVDFRVRVSGHGDQLEQVLINLMVNARDALFSRLERESDFAPRIALSATLLPEGVLIEVQDNAGGIEPRLLERIFEPFFTTKPAGKGTGLGLSVSFGIIEQMGGQLRAFNREEGACFSILLPPALNPNP</sequence>
<dbReference type="SMART" id="SM00387">
    <property type="entry name" value="HATPase_c"/>
    <property type="match status" value="1"/>
</dbReference>
<dbReference type="EMBL" id="FZOG01000002">
    <property type="protein sequence ID" value="SNS29371.1"/>
    <property type="molecule type" value="Genomic_DNA"/>
</dbReference>
<dbReference type="InterPro" id="IPR004358">
    <property type="entry name" value="Sig_transdc_His_kin-like_C"/>
</dbReference>
<proteinExistence type="predicted"/>
<evidence type="ECO:0000256" key="3">
    <source>
        <dbReference type="ARBA" id="ARBA00022553"/>
    </source>
</evidence>
<evidence type="ECO:0000256" key="4">
    <source>
        <dbReference type="ARBA" id="ARBA00022777"/>
    </source>
</evidence>
<dbReference type="NCBIfam" id="TIGR00229">
    <property type="entry name" value="sensory_box"/>
    <property type="match status" value="2"/>
</dbReference>
<dbReference type="Gene3D" id="3.30.450.20">
    <property type="entry name" value="PAS domain"/>
    <property type="match status" value="3"/>
</dbReference>
<dbReference type="GO" id="GO:0000155">
    <property type="term" value="F:phosphorelay sensor kinase activity"/>
    <property type="evidence" value="ECO:0007669"/>
    <property type="project" value="InterPro"/>
</dbReference>
<dbReference type="RefSeq" id="WP_089359725.1">
    <property type="nucleotide sequence ID" value="NZ_FZOG01000002.1"/>
</dbReference>
<dbReference type="CDD" id="cd00082">
    <property type="entry name" value="HisKA"/>
    <property type="match status" value="1"/>
</dbReference>
<dbReference type="InterPro" id="IPR001610">
    <property type="entry name" value="PAC"/>
</dbReference>
<dbReference type="InterPro" id="IPR003661">
    <property type="entry name" value="HisK_dim/P_dom"/>
</dbReference>
<reference evidence="9" key="1">
    <citation type="submission" date="2017-06" db="EMBL/GenBank/DDBJ databases">
        <authorList>
            <person name="Varghese N."/>
            <person name="Submissions S."/>
        </authorList>
    </citation>
    <scope>NUCLEOTIDE SEQUENCE [LARGE SCALE GENOMIC DNA]</scope>
    <source>
        <strain evidence="9">CIP 108523</strain>
    </source>
</reference>
<dbReference type="InterPro" id="IPR013655">
    <property type="entry name" value="PAS_fold_3"/>
</dbReference>
<dbReference type="InterPro" id="IPR000700">
    <property type="entry name" value="PAS-assoc_C"/>
</dbReference>
<dbReference type="InterPro" id="IPR036890">
    <property type="entry name" value="HATPase_C_sf"/>
</dbReference>
<dbReference type="Pfam" id="PF08447">
    <property type="entry name" value="PAS_3"/>
    <property type="match status" value="1"/>
</dbReference>
<keyword evidence="9" id="KW-1185">Reference proteome</keyword>
<dbReference type="PRINTS" id="PR00344">
    <property type="entry name" value="BCTRLSENSOR"/>
</dbReference>
<dbReference type="Gene3D" id="3.30.565.10">
    <property type="entry name" value="Histidine kinase-like ATPase, C-terminal domain"/>
    <property type="match status" value="1"/>
</dbReference>
<protein>
    <recommendedName>
        <fullName evidence="2">histidine kinase</fullName>
        <ecNumber evidence="2">2.7.13.3</ecNumber>
    </recommendedName>
</protein>
<dbReference type="SUPFAM" id="SSF47384">
    <property type="entry name" value="Homodimeric domain of signal transducing histidine kinase"/>
    <property type="match status" value="1"/>
</dbReference>
<evidence type="ECO:0000256" key="2">
    <source>
        <dbReference type="ARBA" id="ARBA00012438"/>
    </source>
</evidence>
<dbReference type="InterPro" id="IPR035965">
    <property type="entry name" value="PAS-like_dom_sf"/>
</dbReference>
<dbReference type="Gene3D" id="1.10.287.130">
    <property type="match status" value="1"/>
</dbReference>
<keyword evidence="4" id="KW-0418">Kinase</keyword>
<dbReference type="SUPFAM" id="SSF55874">
    <property type="entry name" value="ATPase domain of HSP90 chaperone/DNA topoisomerase II/histidine kinase"/>
    <property type="match status" value="1"/>
</dbReference>
<comment type="catalytic activity">
    <reaction evidence="1">
        <text>ATP + protein L-histidine = ADP + protein N-phospho-L-histidine.</text>
        <dbReference type="EC" id="2.7.13.3"/>
    </reaction>
</comment>
<keyword evidence="3" id="KW-0597">Phosphoprotein</keyword>
<dbReference type="Pfam" id="PF08448">
    <property type="entry name" value="PAS_4"/>
    <property type="match status" value="1"/>
</dbReference>
<evidence type="ECO:0000313" key="8">
    <source>
        <dbReference type="EMBL" id="SNS29371.1"/>
    </source>
</evidence>
<evidence type="ECO:0000259" key="6">
    <source>
        <dbReference type="PROSITE" id="PS50112"/>
    </source>
</evidence>
<dbReference type="SUPFAM" id="SSF55785">
    <property type="entry name" value="PYP-like sensor domain (PAS domain)"/>
    <property type="match status" value="3"/>
</dbReference>
<dbReference type="Pfam" id="PF02518">
    <property type="entry name" value="HATPase_c"/>
    <property type="match status" value="1"/>
</dbReference>
<dbReference type="PANTHER" id="PTHR43065">
    <property type="entry name" value="SENSOR HISTIDINE KINASE"/>
    <property type="match status" value="1"/>
</dbReference>
<feature type="domain" description="Histidine kinase" evidence="5">
    <location>
        <begin position="693"/>
        <end position="913"/>
    </location>
</feature>
<dbReference type="InterPro" id="IPR013656">
    <property type="entry name" value="PAS_4"/>
</dbReference>
<dbReference type="PANTHER" id="PTHR43065:SF42">
    <property type="entry name" value="TWO-COMPONENT SENSOR PPRA"/>
    <property type="match status" value="1"/>
</dbReference>
<dbReference type="Pfam" id="PF00512">
    <property type="entry name" value="HisKA"/>
    <property type="match status" value="1"/>
</dbReference>
<evidence type="ECO:0000259" key="5">
    <source>
        <dbReference type="PROSITE" id="PS50109"/>
    </source>
</evidence>
<feature type="domain" description="PAC" evidence="7">
    <location>
        <begin position="502"/>
        <end position="554"/>
    </location>
</feature>
<feature type="domain" description="PAS" evidence="6">
    <location>
        <begin position="427"/>
        <end position="500"/>
    </location>
</feature>
<dbReference type="CDD" id="cd00130">
    <property type="entry name" value="PAS"/>
    <property type="match status" value="2"/>
</dbReference>
<evidence type="ECO:0000256" key="1">
    <source>
        <dbReference type="ARBA" id="ARBA00000085"/>
    </source>
</evidence>
<dbReference type="InterPro" id="IPR000014">
    <property type="entry name" value="PAS"/>
</dbReference>
<dbReference type="EC" id="2.7.13.3" evidence="2"/>
<dbReference type="Proteomes" id="UP000242915">
    <property type="component" value="Unassembled WGS sequence"/>
</dbReference>
<evidence type="ECO:0000313" key="9">
    <source>
        <dbReference type="Proteomes" id="UP000242915"/>
    </source>
</evidence>